<feature type="region of interest" description="Disordered" evidence="2">
    <location>
        <begin position="107"/>
        <end position="150"/>
    </location>
</feature>
<dbReference type="SUPFAM" id="SSF56219">
    <property type="entry name" value="DNase I-like"/>
    <property type="match status" value="1"/>
</dbReference>
<proteinExistence type="predicted"/>
<dbReference type="Gene3D" id="3.60.10.10">
    <property type="entry name" value="Endonuclease/exonuclease/phosphatase"/>
    <property type="match status" value="1"/>
</dbReference>
<evidence type="ECO:0008006" key="5">
    <source>
        <dbReference type="Google" id="ProtNLM"/>
    </source>
</evidence>
<dbReference type="AlphaFoldDB" id="E4XI52"/>
<gene>
    <name evidence="3" type="ORF">GSOID_T00011106001</name>
</gene>
<feature type="coiled-coil region" evidence="1">
    <location>
        <begin position="76"/>
        <end position="103"/>
    </location>
</feature>
<evidence type="ECO:0000256" key="1">
    <source>
        <dbReference type="SAM" id="Coils"/>
    </source>
</evidence>
<reference evidence="3" key="1">
    <citation type="journal article" date="2010" name="Science">
        <title>Plasticity of animal genome architecture unmasked by rapid evolution of a pelagic tunicate.</title>
        <authorList>
            <person name="Denoeud F."/>
            <person name="Henriet S."/>
            <person name="Mungpakdee S."/>
            <person name="Aury J.M."/>
            <person name="Da Silva C."/>
            <person name="Brinkmann H."/>
            <person name="Mikhaleva J."/>
            <person name="Olsen L.C."/>
            <person name="Jubin C."/>
            <person name="Canestro C."/>
            <person name="Bouquet J.M."/>
            <person name="Danks G."/>
            <person name="Poulain J."/>
            <person name="Campsteijn C."/>
            <person name="Adamski M."/>
            <person name="Cross I."/>
            <person name="Yadetie F."/>
            <person name="Muffato M."/>
            <person name="Louis A."/>
            <person name="Butcher S."/>
            <person name="Tsagkogeorga G."/>
            <person name="Konrad A."/>
            <person name="Singh S."/>
            <person name="Jensen M.F."/>
            <person name="Cong E.H."/>
            <person name="Eikeseth-Otteraa H."/>
            <person name="Noel B."/>
            <person name="Anthouard V."/>
            <person name="Porcel B.M."/>
            <person name="Kachouri-Lafond R."/>
            <person name="Nishino A."/>
            <person name="Ugolini M."/>
            <person name="Chourrout P."/>
            <person name="Nishida H."/>
            <person name="Aasland R."/>
            <person name="Huzurbazar S."/>
            <person name="Westhof E."/>
            <person name="Delsuc F."/>
            <person name="Lehrach H."/>
            <person name="Reinhardt R."/>
            <person name="Weissenbach J."/>
            <person name="Roy S.W."/>
            <person name="Artiguenave F."/>
            <person name="Postlethwait J.H."/>
            <person name="Manak J.R."/>
            <person name="Thompson E.M."/>
            <person name="Jaillon O."/>
            <person name="Du Pasquier L."/>
            <person name="Boudinot P."/>
            <person name="Liberles D.A."/>
            <person name="Volff J.N."/>
            <person name="Philippe H."/>
            <person name="Lenhard B."/>
            <person name="Roest Crollius H."/>
            <person name="Wincker P."/>
            <person name="Chourrout D."/>
        </authorList>
    </citation>
    <scope>NUCLEOTIDE SEQUENCE [LARGE SCALE GENOMIC DNA]</scope>
</reference>
<dbReference type="EMBL" id="FN653053">
    <property type="protein sequence ID" value="CBY10173.1"/>
    <property type="molecule type" value="Genomic_DNA"/>
</dbReference>
<keyword evidence="1" id="KW-0175">Coiled coil</keyword>
<organism evidence="3">
    <name type="scientific">Oikopleura dioica</name>
    <name type="common">Tunicate</name>
    <dbReference type="NCBI Taxonomy" id="34765"/>
    <lineage>
        <taxon>Eukaryota</taxon>
        <taxon>Metazoa</taxon>
        <taxon>Chordata</taxon>
        <taxon>Tunicata</taxon>
        <taxon>Appendicularia</taxon>
        <taxon>Copelata</taxon>
        <taxon>Oikopleuridae</taxon>
        <taxon>Oikopleura</taxon>
    </lineage>
</organism>
<dbReference type="InParanoid" id="E4XI52"/>
<evidence type="ECO:0000313" key="3">
    <source>
        <dbReference type="EMBL" id="CBY10173.1"/>
    </source>
</evidence>
<evidence type="ECO:0000256" key="2">
    <source>
        <dbReference type="SAM" id="MobiDB-lite"/>
    </source>
</evidence>
<sequence>MDRTPGQRKRKAFESISPLALEETITNGSELITNESNSMEISKVEMTITEIEKTMETNLNQADSEIKKAVVQRMRAKRTEDEAKQAKIRKAEYEERLKYLALEQEKKNKRMDTPRPTKKIKRETQKDLTKGLDLQADQAQSTPTTRSRAKGKIRYKPKIINSPIEMTRAQTITQEHENINRTWNLRVDTPQTVIRNRQTIFLDPMLLEKQKQHSCDNRSRAQYLKDLETFKKTLINNPGITMEKDETMECPWSKDKKGKSTNKKKETFEELVMFLNAEQGYLTPEEFVRGYEIKGMPNSKNALNNRVNESLEKRQNMTKWFTRPTRNKKYKLAKDRYLSAVYHSANTGLVTINKLLNEEENDNLKIYGLTSPDERNKLVEFKEQLIKLSEVISNPHRLSAIYSTHTQILDYHVPIPSSEALVDLMLDIQTESYPTSSKSKAMVKFLLAKHGVKTAEMTIDGEEKRIVMGGPGPYREDQIPILVATRHVSEQEISPKKEKLIIEMIRNIIALNTKLNYDEIQWENLDPVWKDKTGRKILMEIVKIEKFHPKGLKYLLKEEFNAINFNNRVFRQNSKTDDCQKTELELQQEKQARLDMRRGKIPKGRIPDEDNCKPETFIKFPFGRFNRVFGKIKSALGNIKQDSTKTNKNFKKKLNGIIKVGAVKSKELERSKVLEMGQKAQLENPSKEEINNLMQVANELNKSKANNHEKIGVISTNPGQTNATIFRKLAELDPDTHIFLINEMRTTKEIINDKTCHPNGYNIVANMTSPDGYIYTCIMYKESLQQYIKQIDCAGNSTGIDLECAEKLTKRFISTYRHNNRDETACHYITNYNRNKMLFAEWISDHTRQAKKDKVILHLGGDWNIDLSGKRTEDNKKLIEALIKATEGMTNLITRNSHFRKNVAPSKIDYFFVGKPDQTKIKALGWHKAPAFFDGHTSHKVTLPFGKPLKQYEVKVNRKIDRASAYNYTLANYTKWQTELDAILDGHERANKSFEIVNEILHKNSIEVAKITTAQSQLKQSIPSDTWAYRKAADMIQEQIDKRPEQTEIRRELEIALIKVNVICKKMFNRDSENRAKKITETANGGKTTFWEIVKELTKTHSNLGTTSRLKNSKLNCTATNICLLLCKNLKNLKPIRRDQQE</sequence>
<dbReference type="InterPro" id="IPR036691">
    <property type="entry name" value="Endo/exonu/phosph_ase_sf"/>
</dbReference>
<dbReference type="Proteomes" id="UP000001307">
    <property type="component" value="Unassembled WGS sequence"/>
</dbReference>
<name>E4XI52_OIKDI</name>
<accession>E4XI52</accession>
<evidence type="ECO:0000313" key="4">
    <source>
        <dbReference type="Proteomes" id="UP000001307"/>
    </source>
</evidence>
<feature type="compositionally biased region" description="Polar residues" evidence="2">
    <location>
        <begin position="137"/>
        <end position="146"/>
    </location>
</feature>
<keyword evidence="4" id="KW-1185">Reference proteome</keyword>
<protein>
    <recommendedName>
        <fullName evidence="5">Endonuclease/exonuclease/phosphatase domain-containing protein</fullName>
    </recommendedName>
</protein>